<name>A0A4S5E126_9MICC</name>
<organism evidence="2 3">
    <name type="scientific">Arthrobacter echini</name>
    <dbReference type="NCBI Taxonomy" id="1529066"/>
    <lineage>
        <taxon>Bacteria</taxon>
        <taxon>Bacillati</taxon>
        <taxon>Actinomycetota</taxon>
        <taxon>Actinomycetes</taxon>
        <taxon>Micrococcales</taxon>
        <taxon>Micrococcaceae</taxon>
        <taxon>Arthrobacter</taxon>
    </lineage>
</organism>
<sequence length="282" mass="31489">MVNRRHFLTGAITAAVGVPALAGCTSSPSDGRVLSNSAGTGLKGTGLTLTSRKRVAQLRALNLDWFYTWGYSRPRASPTPGFVPMVWAASRVRREVLDAVEDQKDRGQTENLLGFNEPDLEGQADMSPAEALRSWPELQRTGLRLGSPAPVNAMGDWMKAFMEGVSARDLRVDFVCVHAYLPPRADGFLRHIEEVHEYYGKPVWVTEYAVADWEATPRRPTRYSGKEIRSFMEETVTALRTMDYVERFAWKTRPTGDPVMGESALFHDDGDLTETGELYRSL</sequence>
<evidence type="ECO:0000259" key="1">
    <source>
        <dbReference type="Pfam" id="PF11790"/>
    </source>
</evidence>
<keyword evidence="3" id="KW-1185">Reference proteome</keyword>
<gene>
    <name evidence="2" type="ORF">E8P82_13360</name>
</gene>
<evidence type="ECO:0000313" key="2">
    <source>
        <dbReference type="EMBL" id="THJ64972.1"/>
    </source>
</evidence>
<dbReference type="OrthoDB" id="8611574at2"/>
<dbReference type="RefSeq" id="WP_136455550.1">
    <property type="nucleotide sequence ID" value="NZ_SSWH01000014.1"/>
</dbReference>
<reference evidence="2 3" key="1">
    <citation type="submission" date="2019-04" db="EMBL/GenBank/DDBJ databases">
        <authorList>
            <person name="Liu Q."/>
            <person name="Xin Y.-H."/>
        </authorList>
    </citation>
    <scope>NUCLEOTIDE SEQUENCE [LARGE SCALE GENOMIC DNA]</scope>
    <source>
        <strain evidence="2 3">AM23</strain>
    </source>
</reference>
<dbReference type="PANTHER" id="PTHR34154">
    <property type="entry name" value="ALKALI-SENSITIVE LINKAGE PROTEIN 1"/>
    <property type="match status" value="1"/>
</dbReference>
<dbReference type="AlphaFoldDB" id="A0A4S5E126"/>
<dbReference type="Gene3D" id="3.20.20.80">
    <property type="entry name" value="Glycosidases"/>
    <property type="match status" value="1"/>
</dbReference>
<dbReference type="PROSITE" id="PS51257">
    <property type="entry name" value="PROKAR_LIPOPROTEIN"/>
    <property type="match status" value="1"/>
</dbReference>
<dbReference type="InterPro" id="IPR024655">
    <property type="entry name" value="Asl1_glyco_hydro_catalytic"/>
</dbReference>
<dbReference type="PANTHER" id="PTHR34154:SF3">
    <property type="entry name" value="ALKALI-SENSITIVE LINKAGE PROTEIN 1"/>
    <property type="match status" value="1"/>
</dbReference>
<accession>A0A4S5E126</accession>
<dbReference type="Pfam" id="PF11790">
    <property type="entry name" value="Glyco_hydro_cc"/>
    <property type="match status" value="1"/>
</dbReference>
<dbReference type="SUPFAM" id="SSF51445">
    <property type="entry name" value="(Trans)glycosidases"/>
    <property type="match status" value="1"/>
</dbReference>
<feature type="domain" description="Asl1-like glycosyl hydrolase catalytic" evidence="1">
    <location>
        <begin position="55"/>
        <end position="279"/>
    </location>
</feature>
<proteinExistence type="predicted"/>
<dbReference type="EMBL" id="SSWH01000014">
    <property type="protein sequence ID" value="THJ64972.1"/>
    <property type="molecule type" value="Genomic_DNA"/>
</dbReference>
<dbReference type="InterPro" id="IPR017853">
    <property type="entry name" value="GH"/>
</dbReference>
<dbReference type="GO" id="GO:0071966">
    <property type="term" value="P:fungal-type cell wall polysaccharide metabolic process"/>
    <property type="evidence" value="ECO:0007669"/>
    <property type="project" value="TreeGrafter"/>
</dbReference>
<comment type="caution">
    <text evidence="2">The sequence shown here is derived from an EMBL/GenBank/DDBJ whole genome shotgun (WGS) entry which is preliminary data.</text>
</comment>
<evidence type="ECO:0000313" key="3">
    <source>
        <dbReference type="Proteomes" id="UP000305233"/>
    </source>
</evidence>
<dbReference type="Proteomes" id="UP000305233">
    <property type="component" value="Unassembled WGS sequence"/>
</dbReference>
<protein>
    <recommendedName>
        <fullName evidence="1">Asl1-like glycosyl hydrolase catalytic domain-containing protein</fullName>
    </recommendedName>
</protein>
<dbReference type="InterPro" id="IPR053183">
    <property type="entry name" value="ASL1"/>
</dbReference>